<keyword evidence="6" id="KW-1185">Reference proteome</keyword>
<dbReference type="Gene3D" id="1.10.600.10">
    <property type="entry name" value="Farnesyl Diphosphate Synthase"/>
    <property type="match status" value="2"/>
</dbReference>
<dbReference type="PROSITE" id="PS00444">
    <property type="entry name" value="POLYPRENYL_SYNTHASE_2"/>
    <property type="match status" value="1"/>
</dbReference>
<dbReference type="GO" id="GO:0046872">
    <property type="term" value="F:metal ion binding"/>
    <property type="evidence" value="ECO:0007669"/>
    <property type="project" value="UniProtKB-KW"/>
</dbReference>
<comment type="caution">
    <text evidence="5">The sequence shown here is derived from an EMBL/GenBank/DDBJ whole genome shotgun (WGS) entry which is preliminary data.</text>
</comment>
<dbReference type="PROSITE" id="PS00723">
    <property type="entry name" value="POLYPRENYL_SYNTHASE_1"/>
    <property type="match status" value="1"/>
</dbReference>
<dbReference type="Proteomes" id="UP000799536">
    <property type="component" value="Unassembled WGS sequence"/>
</dbReference>
<dbReference type="PANTHER" id="PTHR12001:SF72">
    <property type="entry name" value="THIJ_PFPI FAMILY PROTEIN (AFU_ORTHOLOGUE AFUA_3G01210)-RELATED"/>
    <property type="match status" value="1"/>
</dbReference>
<dbReference type="Pfam" id="PF19086">
    <property type="entry name" value="Terpene_syn_C_2"/>
    <property type="match status" value="1"/>
</dbReference>
<gene>
    <name evidence="5" type="ORF">GQ43DRAFT_454754</name>
</gene>
<reference evidence="5" key="1">
    <citation type="journal article" date="2020" name="Stud. Mycol.">
        <title>101 Dothideomycetes genomes: a test case for predicting lifestyles and emergence of pathogens.</title>
        <authorList>
            <person name="Haridas S."/>
            <person name="Albert R."/>
            <person name="Binder M."/>
            <person name="Bloem J."/>
            <person name="Labutti K."/>
            <person name="Salamov A."/>
            <person name="Andreopoulos B."/>
            <person name="Baker S."/>
            <person name="Barry K."/>
            <person name="Bills G."/>
            <person name="Bluhm B."/>
            <person name="Cannon C."/>
            <person name="Castanera R."/>
            <person name="Culley D."/>
            <person name="Daum C."/>
            <person name="Ezra D."/>
            <person name="Gonzalez J."/>
            <person name="Henrissat B."/>
            <person name="Kuo A."/>
            <person name="Liang C."/>
            <person name="Lipzen A."/>
            <person name="Lutzoni F."/>
            <person name="Magnuson J."/>
            <person name="Mondo S."/>
            <person name="Nolan M."/>
            <person name="Ohm R."/>
            <person name="Pangilinan J."/>
            <person name="Park H.-J."/>
            <person name="Ramirez L."/>
            <person name="Alfaro M."/>
            <person name="Sun H."/>
            <person name="Tritt A."/>
            <person name="Yoshinaga Y."/>
            <person name="Zwiers L.-H."/>
            <person name="Turgeon B."/>
            <person name="Goodwin S."/>
            <person name="Spatafora J."/>
            <person name="Crous P."/>
            <person name="Grigoriev I."/>
        </authorList>
    </citation>
    <scope>NUCLEOTIDE SEQUENCE</scope>
    <source>
        <strain evidence="5">ATCC 74209</strain>
    </source>
</reference>
<evidence type="ECO:0000256" key="4">
    <source>
        <dbReference type="ARBA" id="ARBA00022842"/>
    </source>
</evidence>
<proteinExistence type="predicted"/>
<dbReference type="GO" id="GO:0008299">
    <property type="term" value="P:isoprenoid biosynthetic process"/>
    <property type="evidence" value="ECO:0007669"/>
    <property type="project" value="InterPro"/>
</dbReference>
<dbReference type="GO" id="GO:0004311">
    <property type="term" value="F:geranylgeranyl diphosphate synthase activity"/>
    <property type="evidence" value="ECO:0007669"/>
    <property type="project" value="UniProtKB-EC"/>
</dbReference>
<dbReference type="InterPro" id="IPR000092">
    <property type="entry name" value="Polyprenyl_synt"/>
</dbReference>
<keyword evidence="2" id="KW-0808">Transferase</keyword>
<keyword evidence="3" id="KW-0479">Metal-binding</keyword>
<evidence type="ECO:0000256" key="1">
    <source>
        <dbReference type="ARBA" id="ARBA00012382"/>
    </source>
</evidence>
<dbReference type="GO" id="GO:0043386">
    <property type="term" value="P:mycotoxin biosynthetic process"/>
    <property type="evidence" value="ECO:0007669"/>
    <property type="project" value="UniProtKB-ARBA"/>
</dbReference>
<sequence>MGIADGLTSHLVDLSQYDTHGLCANYTLRRHKFEKEANAGCHEARSDWIKYIGPIKGFGNCNPINGNFTAVVLPLCKPERIRLLAYVLEYAFLYDNIVEASNPELELEKGREKHMNPLLGKKNIQAKIMLLLSQTDKECTKRVMQVWEEMLSTTLKDKNKAFRSLKEYVDFRIVDTGAPFVEAMMLWGMGMQLTKEEDEILAPIIHPCYAALGLANDYFSFNREWDEFQNSDETALTNAVWLHMKWQNVGVNTAKEIVRNATVEYEREFLQNCAEFRRRHAPIPERLDCYLRALSYQVSGNVVWSLNCPRYHPEFRYDTNAGIEDTVTAQILSIQKPLATSTSPTGIPNTAIYNDVHSRRPSSTESIVSTSKCAGASVGDNTSLIYSATSHSLTSGRKHSIASVKSARDEKLGVKVVQAPFEYISSLPSKGVRDTLVDALNIWLNIAEERVGHIKRIVGKFHSASLMLDDIEDGSELRRGKPVAHAVFGVAQTINSANYAIIEAANDTRISLGSDVVEVVLNELLELHIGQSYDLYWTRHGSCPSEDEYLEMVAKKTGGLIRLLARLMFTKETNTRTKTDVEQLAALIGLHFQIRDDYQNLKSAEYSSQKGFCEDLDEGKFSFPLIHCLSSNPDNQQLREILQRRRDQGYLSREHKFLVLEDLEWSGSLEYSLETLKRLQVQIENDIDKLDAETGRESWVMKALVQKLSV</sequence>
<dbReference type="CDD" id="cd00685">
    <property type="entry name" value="Trans_IPPS_HT"/>
    <property type="match status" value="1"/>
</dbReference>
<keyword evidence="4" id="KW-0460">Magnesium</keyword>
<dbReference type="AlphaFoldDB" id="A0A9P4JTL8"/>
<name>A0A9P4JTL8_9PLEO</name>
<evidence type="ECO:0000256" key="2">
    <source>
        <dbReference type="ARBA" id="ARBA00022679"/>
    </source>
</evidence>
<dbReference type="InterPro" id="IPR033749">
    <property type="entry name" value="Polyprenyl_synt_CS"/>
</dbReference>
<dbReference type="EMBL" id="ML993917">
    <property type="protein sequence ID" value="KAF2202999.1"/>
    <property type="molecule type" value="Genomic_DNA"/>
</dbReference>
<dbReference type="GO" id="GO:0046165">
    <property type="term" value="P:alcohol biosynthetic process"/>
    <property type="evidence" value="ECO:0007669"/>
    <property type="project" value="UniProtKB-ARBA"/>
</dbReference>
<dbReference type="InterPro" id="IPR008949">
    <property type="entry name" value="Isoprenoid_synthase_dom_sf"/>
</dbReference>
<dbReference type="PANTHER" id="PTHR12001">
    <property type="entry name" value="GERANYLGERANYL PYROPHOSPHATE SYNTHASE"/>
    <property type="match status" value="1"/>
</dbReference>
<evidence type="ECO:0000313" key="6">
    <source>
        <dbReference type="Proteomes" id="UP000799536"/>
    </source>
</evidence>
<dbReference type="SFLD" id="SFLDS00005">
    <property type="entry name" value="Isoprenoid_Synthase_Type_I"/>
    <property type="match status" value="1"/>
</dbReference>
<evidence type="ECO:0000313" key="5">
    <source>
        <dbReference type="EMBL" id="KAF2202999.1"/>
    </source>
</evidence>
<accession>A0A9P4JTL8</accession>
<evidence type="ECO:0000256" key="3">
    <source>
        <dbReference type="ARBA" id="ARBA00022723"/>
    </source>
</evidence>
<dbReference type="OrthoDB" id="6921389at2759"/>
<organism evidence="5 6">
    <name type="scientific">Delitschia confertaspora ATCC 74209</name>
    <dbReference type="NCBI Taxonomy" id="1513339"/>
    <lineage>
        <taxon>Eukaryota</taxon>
        <taxon>Fungi</taxon>
        <taxon>Dikarya</taxon>
        <taxon>Ascomycota</taxon>
        <taxon>Pezizomycotina</taxon>
        <taxon>Dothideomycetes</taxon>
        <taxon>Pleosporomycetidae</taxon>
        <taxon>Pleosporales</taxon>
        <taxon>Delitschiaceae</taxon>
        <taxon>Delitschia</taxon>
    </lineage>
</organism>
<dbReference type="SUPFAM" id="SSF48576">
    <property type="entry name" value="Terpenoid synthases"/>
    <property type="match status" value="2"/>
</dbReference>
<protein>
    <recommendedName>
        <fullName evidence="1">geranylgeranyl diphosphate synthase</fullName>
        <ecNumber evidence="1">2.5.1.29</ecNumber>
    </recommendedName>
</protein>
<dbReference type="EC" id="2.5.1.29" evidence="1"/>
<dbReference type="Pfam" id="PF00348">
    <property type="entry name" value="polyprenyl_synt"/>
    <property type="match status" value="1"/>
</dbReference>